<comment type="caution">
    <text evidence="3">The sequence shown here is derived from an EMBL/GenBank/DDBJ whole genome shotgun (WGS) entry which is preliminary data.</text>
</comment>
<dbReference type="InterPro" id="IPR052521">
    <property type="entry name" value="Cell_div_SPOR-domain"/>
</dbReference>
<keyword evidence="4" id="KW-1185">Reference proteome</keyword>
<reference evidence="3 4" key="1">
    <citation type="submission" date="2011-01" db="EMBL/GenBank/DDBJ databases">
        <authorList>
            <person name="Weinstock G."/>
            <person name="Sodergren E."/>
            <person name="Clifton S."/>
            <person name="Fulton L."/>
            <person name="Fulton B."/>
            <person name="Courtney L."/>
            <person name="Fronick C."/>
            <person name="Harrison M."/>
            <person name="Strong C."/>
            <person name="Farmer C."/>
            <person name="Delahaunty K."/>
            <person name="Markovic C."/>
            <person name="Hall O."/>
            <person name="Minx P."/>
            <person name="Tomlinson C."/>
            <person name="Mitreva M."/>
            <person name="Hou S."/>
            <person name="Chen J."/>
            <person name="Wollam A."/>
            <person name="Pepin K.H."/>
            <person name="Johnson M."/>
            <person name="Bhonagiri V."/>
            <person name="Zhang X."/>
            <person name="Suruliraj S."/>
            <person name="Warren W."/>
            <person name="Chinwalla A."/>
            <person name="Mardis E.R."/>
            <person name="Wilson R.K."/>
        </authorList>
    </citation>
    <scope>NUCLEOTIDE SEQUENCE [LARGE SCALE GENOMIC DNA]</scope>
    <source>
        <strain evidence="4">DSM 22608 / JCM 16073 / KCTC 15190 / YIT 12066</strain>
    </source>
</reference>
<dbReference type="InterPro" id="IPR036680">
    <property type="entry name" value="SPOR-like_sf"/>
</dbReference>
<evidence type="ECO:0000313" key="4">
    <source>
        <dbReference type="Proteomes" id="UP000018458"/>
    </source>
</evidence>
<dbReference type="Proteomes" id="UP000018458">
    <property type="component" value="Unassembled WGS sequence"/>
</dbReference>
<dbReference type="SUPFAM" id="SSF110997">
    <property type="entry name" value="Sporulation related repeat"/>
    <property type="match status" value="1"/>
</dbReference>
<dbReference type="PANTHER" id="PTHR38687:SF1">
    <property type="entry name" value="CELL DIVISION PROTEIN DEDD"/>
    <property type="match status" value="1"/>
</dbReference>
<protein>
    <submittedName>
        <fullName evidence="3">Sporulation and cell division repeat protein</fullName>
    </submittedName>
</protein>
<dbReference type="GO" id="GO:0042834">
    <property type="term" value="F:peptidoglycan binding"/>
    <property type="evidence" value="ECO:0007669"/>
    <property type="project" value="InterPro"/>
</dbReference>
<dbReference type="GO" id="GO:0032153">
    <property type="term" value="C:cell division site"/>
    <property type="evidence" value="ECO:0007669"/>
    <property type="project" value="TreeGrafter"/>
</dbReference>
<gene>
    <name evidence="3" type="ORF">HMPREF9444_00917</name>
</gene>
<dbReference type="PANTHER" id="PTHR38687">
    <property type="entry name" value="CELL DIVISION PROTEIN DEDD-RELATED"/>
    <property type="match status" value="1"/>
</dbReference>
<dbReference type="eggNOG" id="COG3147">
    <property type="taxonomic scope" value="Bacteria"/>
</dbReference>
<dbReference type="GO" id="GO:0032506">
    <property type="term" value="P:cytokinetic process"/>
    <property type="evidence" value="ECO:0007669"/>
    <property type="project" value="TreeGrafter"/>
</dbReference>
<dbReference type="PROSITE" id="PS51724">
    <property type="entry name" value="SPOR"/>
    <property type="match status" value="1"/>
</dbReference>
<name>E8LJN4_SUCHY</name>
<evidence type="ECO:0000259" key="2">
    <source>
        <dbReference type="PROSITE" id="PS51724"/>
    </source>
</evidence>
<dbReference type="EMBL" id="AEVO01000042">
    <property type="protein sequence ID" value="EFY07332.1"/>
    <property type="molecule type" value="Genomic_DNA"/>
</dbReference>
<dbReference type="InterPro" id="IPR007730">
    <property type="entry name" value="SPOR-like_dom"/>
</dbReference>
<dbReference type="RefSeq" id="WP_009143122.1">
    <property type="nucleotide sequence ID" value="NZ_GL830979.1"/>
</dbReference>
<dbReference type="HOGENOM" id="CLU_1160616_0_0_6"/>
<accession>E8LJN4</accession>
<feature type="transmembrane region" description="Helical" evidence="1">
    <location>
        <begin position="12"/>
        <end position="29"/>
    </location>
</feature>
<proteinExistence type="predicted"/>
<organism evidence="3 4">
    <name type="scientific">Succinatimonas hippei (strain DSM 22608 / JCM 16073 / KCTC 15190 / YIT 12066)</name>
    <dbReference type="NCBI Taxonomy" id="762983"/>
    <lineage>
        <taxon>Bacteria</taxon>
        <taxon>Pseudomonadati</taxon>
        <taxon>Pseudomonadota</taxon>
        <taxon>Gammaproteobacteria</taxon>
        <taxon>Aeromonadales</taxon>
        <taxon>Succinivibrionaceae</taxon>
        <taxon>Succinatimonas</taxon>
    </lineage>
</organism>
<keyword evidence="3" id="KW-0132">Cell division</keyword>
<dbReference type="OrthoDB" id="7069135at2"/>
<keyword evidence="3" id="KW-0131">Cell cycle</keyword>
<sequence>MAFGNKLRNRIVGVLVIVSIILILLPVMMQDRPVPNEPINEKPIAVNEEGAITDENGLLASQSPDYAELLEPYDDLSKNEEVLNTQPAPAAPAGKVEVLDLPDDSPFASANTGKQDLAVNNNSPKEEILVAKKPAPEPKAIEKHETKPVVKKSEQVAKPAAKGAYTVQVGVFSQESNAQNVVKKLNAAGISSRIEKVQVNGRSLNRVYAGSGNSRSALQNLLPQIEKLTGAKGKIVSVK</sequence>
<dbReference type="STRING" id="762983.HMPREF9444_00917"/>
<keyword evidence="1" id="KW-0812">Transmembrane</keyword>
<dbReference type="Pfam" id="PF05036">
    <property type="entry name" value="SPOR"/>
    <property type="match status" value="1"/>
</dbReference>
<dbReference type="AlphaFoldDB" id="E8LJN4"/>
<keyword evidence="1" id="KW-1133">Transmembrane helix</keyword>
<evidence type="ECO:0000313" key="3">
    <source>
        <dbReference type="EMBL" id="EFY07332.1"/>
    </source>
</evidence>
<keyword evidence="1" id="KW-0472">Membrane</keyword>
<dbReference type="GO" id="GO:0030428">
    <property type="term" value="C:cell septum"/>
    <property type="evidence" value="ECO:0007669"/>
    <property type="project" value="TreeGrafter"/>
</dbReference>
<feature type="domain" description="SPOR" evidence="2">
    <location>
        <begin position="159"/>
        <end position="238"/>
    </location>
</feature>
<dbReference type="Gene3D" id="3.30.70.1070">
    <property type="entry name" value="Sporulation related repeat"/>
    <property type="match status" value="1"/>
</dbReference>
<evidence type="ECO:0000256" key="1">
    <source>
        <dbReference type="SAM" id="Phobius"/>
    </source>
</evidence>